<dbReference type="AlphaFoldDB" id="A0A1C1YT75"/>
<name>A0A1C1YT75_9HYPH</name>
<dbReference type="CDD" id="cd04301">
    <property type="entry name" value="NAT_SF"/>
    <property type="match status" value="1"/>
</dbReference>
<dbReference type="Proteomes" id="UP000094795">
    <property type="component" value="Unassembled WGS sequence"/>
</dbReference>
<keyword evidence="2" id="KW-0808">Transferase</keyword>
<dbReference type="SUPFAM" id="SSF55729">
    <property type="entry name" value="Acyl-CoA N-acyltransferases (Nat)"/>
    <property type="match status" value="1"/>
</dbReference>
<dbReference type="Pfam" id="PF00583">
    <property type="entry name" value="Acetyltransf_1"/>
    <property type="match status" value="1"/>
</dbReference>
<gene>
    <name evidence="2" type="ORF">AWJ14_17545</name>
</gene>
<dbReference type="InterPro" id="IPR000182">
    <property type="entry name" value="GNAT_dom"/>
</dbReference>
<accession>A0A1C1YT75</accession>
<feature type="domain" description="N-acetyltransferase" evidence="1">
    <location>
        <begin position="3"/>
        <end position="192"/>
    </location>
</feature>
<reference evidence="2 3" key="1">
    <citation type="submission" date="2015-12" db="EMBL/GenBank/DDBJ databases">
        <authorList>
            <person name="Shamseldin A."/>
            <person name="Moawad H."/>
            <person name="Abd El-Rahim W.M."/>
            <person name="Sadowsky M.J."/>
        </authorList>
    </citation>
    <scope>NUCLEOTIDE SEQUENCE [LARGE SCALE GENOMIC DNA]</scope>
    <source>
        <strain evidence="2 3">JC234</strain>
    </source>
</reference>
<dbReference type="InterPro" id="IPR016181">
    <property type="entry name" value="Acyl_CoA_acyltransferase"/>
</dbReference>
<protein>
    <submittedName>
        <fullName evidence="2">Acetyltransferase</fullName>
    </submittedName>
</protein>
<sequence length="192" mass="20641">MELTILPVTTALWPQLETLFGPQGACYGCWCSYFRLAPQARAAMAKEDKKALLKAATAAELPPGLIALDGDEPVGWVQVTPRAHVPRWNTTRTVSRPLDGDDPDDAGLWAISCFFILSKRRGQGISHALLSAAVDHARGNGARAVEACPIRQASQSKSVGLFVGSAAVFEKAGFETVAERKPGRPLMRKVMA</sequence>
<keyword evidence="3" id="KW-1185">Reference proteome</keyword>
<dbReference type="STRING" id="1480615.AWJ14_17545"/>
<comment type="caution">
    <text evidence="2">The sequence shown here is derived from an EMBL/GenBank/DDBJ whole genome shotgun (WGS) entry which is preliminary data.</text>
</comment>
<dbReference type="Gene3D" id="3.40.630.30">
    <property type="match status" value="1"/>
</dbReference>
<organism evidence="2 3">
    <name type="scientific">Hoeflea olei</name>
    <dbReference type="NCBI Taxonomy" id="1480615"/>
    <lineage>
        <taxon>Bacteria</taxon>
        <taxon>Pseudomonadati</taxon>
        <taxon>Pseudomonadota</taxon>
        <taxon>Alphaproteobacteria</taxon>
        <taxon>Hyphomicrobiales</taxon>
        <taxon>Rhizobiaceae</taxon>
        <taxon>Hoeflea</taxon>
    </lineage>
</organism>
<dbReference type="OrthoDB" id="8894819at2"/>
<dbReference type="EMBL" id="LQZT01000034">
    <property type="protein sequence ID" value="OCW56731.1"/>
    <property type="molecule type" value="Genomic_DNA"/>
</dbReference>
<evidence type="ECO:0000259" key="1">
    <source>
        <dbReference type="PROSITE" id="PS51186"/>
    </source>
</evidence>
<proteinExistence type="predicted"/>
<dbReference type="GO" id="GO:0016747">
    <property type="term" value="F:acyltransferase activity, transferring groups other than amino-acyl groups"/>
    <property type="evidence" value="ECO:0007669"/>
    <property type="project" value="InterPro"/>
</dbReference>
<evidence type="ECO:0000313" key="2">
    <source>
        <dbReference type="EMBL" id="OCW56731.1"/>
    </source>
</evidence>
<evidence type="ECO:0000313" key="3">
    <source>
        <dbReference type="Proteomes" id="UP000094795"/>
    </source>
</evidence>
<dbReference type="RefSeq" id="WP_066181466.1">
    <property type="nucleotide sequence ID" value="NZ_LQZT01000034.1"/>
</dbReference>
<dbReference type="PROSITE" id="PS51186">
    <property type="entry name" value="GNAT"/>
    <property type="match status" value="1"/>
</dbReference>